<evidence type="ECO:0000256" key="5">
    <source>
        <dbReference type="ARBA" id="ARBA00023136"/>
    </source>
</evidence>
<gene>
    <name evidence="9" type="ORF">M0R89_00980</name>
</gene>
<evidence type="ECO:0000256" key="4">
    <source>
        <dbReference type="ARBA" id="ARBA00022729"/>
    </source>
</evidence>
<evidence type="ECO:0000313" key="10">
    <source>
        <dbReference type="Proteomes" id="UP000830729"/>
    </source>
</evidence>
<accession>A0A8U0HUY4</accession>
<dbReference type="Gene3D" id="3.40.50.2300">
    <property type="match status" value="2"/>
</dbReference>
<dbReference type="SUPFAM" id="SSF53822">
    <property type="entry name" value="Periplasmic binding protein-like I"/>
    <property type="match status" value="1"/>
</dbReference>
<keyword evidence="4" id="KW-0732">Signal</keyword>
<keyword evidence="6" id="KW-0449">Lipoprotein</keyword>
<protein>
    <submittedName>
        <fullName evidence="9">BMP family ABC transporter substrate-binding protein</fullName>
    </submittedName>
</protein>
<dbReference type="AlphaFoldDB" id="A0A8U0HUY4"/>
<dbReference type="GO" id="GO:0005886">
    <property type="term" value="C:plasma membrane"/>
    <property type="evidence" value="ECO:0007669"/>
    <property type="project" value="UniProtKB-SubCell"/>
</dbReference>
<dbReference type="InterPro" id="IPR028082">
    <property type="entry name" value="Peripla_BP_I"/>
</dbReference>
<evidence type="ECO:0000259" key="8">
    <source>
        <dbReference type="Pfam" id="PF02608"/>
    </source>
</evidence>
<keyword evidence="5" id="KW-0472">Membrane</keyword>
<dbReference type="EMBL" id="CP096659">
    <property type="protein sequence ID" value="UPV74659.1"/>
    <property type="molecule type" value="Genomic_DNA"/>
</dbReference>
<comment type="subcellular location">
    <subcellularLocation>
        <location evidence="1">Cell membrane</location>
        <topology evidence="1">Lipid-anchor</topology>
    </subcellularLocation>
</comment>
<dbReference type="Proteomes" id="UP000830729">
    <property type="component" value="Chromosome"/>
</dbReference>
<feature type="region of interest" description="Disordered" evidence="7">
    <location>
        <begin position="42"/>
        <end position="65"/>
    </location>
</feature>
<dbReference type="InterPro" id="IPR003760">
    <property type="entry name" value="PnrA-like"/>
</dbReference>
<proteinExistence type="inferred from homology"/>
<keyword evidence="3" id="KW-1003">Cell membrane</keyword>
<evidence type="ECO:0000256" key="1">
    <source>
        <dbReference type="ARBA" id="ARBA00004193"/>
    </source>
</evidence>
<evidence type="ECO:0000256" key="6">
    <source>
        <dbReference type="ARBA" id="ARBA00023288"/>
    </source>
</evidence>
<dbReference type="Pfam" id="PF02608">
    <property type="entry name" value="Bmp"/>
    <property type="match status" value="1"/>
</dbReference>
<dbReference type="KEGG" id="halx:M0R89_00980"/>
<name>A0A8U0HUY4_9EURY</name>
<dbReference type="PANTHER" id="PTHR34296:SF2">
    <property type="entry name" value="ABC TRANSPORTER GUANOSINE-BINDING PROTEIN NUPN"/>
    <property type="match status" value="1"/>
</dbReference>
<evidence type="ECO:0000256" key="2">
    <source>
        <dbReference type="ARBA" id="ARBA00008610"/>
    </source>
</evidence>
<evidence type="ECO:0000256" key="3">
    <source>
        <dbReference type="ARBA" id="ARBA00022475"/>
    </source>
</evidence>
<dbReference type="PANTHER" id="PTHR34296">
    <property type="entry name" value="TRANSCRIPTIONAL ACTIVATOR PROTEIN MED"/>
    <property type="match status" value="1"/>
</dbReference>
<sequence length="388" mass="40600">MGDTHTGEDRTYRQKLTAGDVDRRAVLRSGAALVAGTALAGCTGGQEGGTTTGTTTDGGGGSGEPTNIAIISSPAGFGDGAFNDLALQGLQNAAEEFNINIQQVEETDQSQYGTVQSRLAESQNPDYDLIVLVGYNHTQALETNAAQYSDQRWMLINDYVDQPNVAGYTWANHEMSFQAGVLAGTMTTRKLSHAGNSLTPDNATVGFVGGVDGALINAFERAYRAGAKWVNDSVDVRVGYIGNYTDTQTANNIASSQYDAGADIVYHAAAAAGQGVFQAASDANRFAIGVDSDQSKTLPDYQDVIMGSAVKFINEGTREVAAAVAQNNWKSVNGQNILGLEEDAVKVVLGQAVGPKLPDVVNQNLSKSKQAIVNGDVTVPCTASGCQN</sequence>
<organism evidence="9 10">
    <name type="scientific">Halorussus limi</name>
    <dbReference type="NCBI Taxonomy" id="2938695"/>
    <lineage>
        <taxon>Archaea</taxon>
        <taxon>Methanobacteriati</taxon>
        <taxon>Methanobacteriota</taxon>
        <taxon>Stenosarchaea group</taxon>
        <taxon>Halobacteria</taxon>
        <taxon>Halobacteriales</taxon>
        <taxon>Haladaptataceae</taxon>
        <taxon>Halorussus</taxon>
    </lineage>
</organism>
<comment type="similarity">
    <text evidence="2">Belongs to the BMP lipoprotein family.</text>
</comment>
<dbReference type="InterPro" id="IPR050957">
    <property type="entry name" value="BMP_lipoprotein"/>
</dbReference>
<feature type="domain" description="ABC transporter substrate-binding protein PnrA-like" evidence="8">
    <location>
        <begin position="73"/>
        <end position="381"/>
    </location>
</feature>
<reference evidence="9 10" key="1">
    <citation type="submission" date="2022-04" db="EMBL/GenBank/DDBJ databases">
        <title>Diverse halophilic archaea isolated from saline environments.</title>
        <authorList>
            <person name="Cui H.-L."/>
        </authorList>
    </citation>
    <scope>NUCLEOTIDE SEQUENCE [LARGE SCALE GENOMIC DNA]</scope>
    <source>
        <strain evidence="9 10">XZYJT49</strain>
    </source>
</reference>
<feature type="compositionally biased region" description="Gly residues" evidence="7">
    <location>
        <begin position="42"/>
        <end position="63"/>
    </location>
</feature>
<evidence type="ECO:0000313" key="9">
    <source>
        <dbReference type="EMBL" id="UPV74659.1"/>
    </source>
</evidence>
<keyword evidence="10" id="KW-1185">Reference proteome</keyword>
<evidence type="ECO:0000256" key="7">
    <source>
        <dbReference type="SAM" id="MobiDB-lite"/>
    </source>
</evidence>